<dbReference type="SMART" id="SM00382">
    <property type="entry name" value="AAA"/>
    <property type="match status" value="1"/>
</dbReference>
<dbReference type="InterPro" id="IPR003439">
    <property type="entry name" value="ABC_transporter-like_ATP-bd"/>
</dbReference>
<dbReference type="EMBL" id="BSEN01000007">
    <property type="protein sequence ID" value="GLJ76481.1"/>
    <property type="molecule type" value="Genomic_DNA"/>
</dbReference>
<dbReference type="InterPro" id="IPR003593">
    <property type="entry name" value="AAA+_ATPase"/>
</dbReference>
<evidence type="ECO:0000313" key="5">
    <source>
        <dbReference type="Proteomes" id="UP001142372"/>
    </source>
</evidence>
<feature type="domain" description="ABC transporter" evidence="3">
    <location>
        <begin position="14"/>
        <end position="239"/>
    </location>
</feature>
<evidence type="ECO:0000259" key="3">
    <source>
        <dbReference type="PROSITE" id="PS50893"/>
    </source>
</evidence>
<protein>
    <submittedName>
        <fullName evidence="4">ABC transporter ATP-binding protein</fullName>
    </submittedName>
</protein>
<accession>A0A9W6HAD1</accession>
<dbReference type="InterPro" id="IPR027417">
    <property type="entry name" value="P-loop_NTPase"/>
</dbReference>
<dbReference type="AlphaFoldDB" id="A0A9W6HAD1"/>
<comment type="caution">
    <text evidence="4">The sequence shown here is derived from an EMBL/GenBank/DDBJ whole genome shotgun (WGS) entry which is preliminary data.</text>
</comment>
<keyword evidence="5" id="KW-1185">Reference proteome</keyword>
<dbReference type="PANTHER" id="PTHR43158:SF5">
    <property type="entry name" value="ABC TRANSPORTER, ATP-BINDING PROTEIN"/>
    <property type="match status" value="1"/>
</dbReference>
<dbReference type="Gene3D" id="3.40.50.300">
    <property type="entry name" value="P-loop containing nucleotide triphosphate hydrolases"/>
    <property type="match status" value="1"/>
</dbReference>
<sequence>MTSTATPTSIAPAVRVEGLTKRFGSFTAIDDVSFTVKPNKIYGLLGRNGAGKTTIMQLLTGQDFVTSGEVRVFGEKPVENARVLQNICFIKESQRYPDDFMPKHVFRSAPWFFENWDAEFAEQLIAEFRLPLNRRIKKLSRGQLSAVGVIVGLASRAPLTFFDEPYLGLDAVARQIFYDRLLEDYAEHPRTVILSTHLIDEVANLLEHVIVIDQGRILMDQDAEEMRSSATTVVGQRGAVEAFVTGRDVLHRDGIGGLASVTVGSLTPSDRAEAVSAGLELSPVSLQQLIVRKTNVRATEFEQSA</sequence>
<dbReference type="RefSeq" id="WP_271177151.1">
    <property type="nucleotide sequence ID" value="NZ_BAAAJO010000004.1"/>
</dbReference>
<dbReference type="SUPFAM" id="SSF52540">
    <property type="entry name" value="P-loop containing nucleoside triphosphate hydrolases"/>
    <property type="match status" value="1"/>
</dbReference>
<evidence type="ECO:0000313" key="4">
    <source>
        <dbReference type="EMBL" id="GLJ76481.1"/>
    </source>
</evidence>
<dbReference type="PROSITE" id="PS50893">
    <property type="entry name" value="ABC_TRANSPORTER_2"/>
    <property type="match status" value="1"/>
</dbReference>
<dbReference type="PANTHER" id="PTHR43158">
    <property type="entry name" value="SKFA PEPTIDE EXPORT ATP-BINDING PROTEIN SKFE"/>
    <property type="match status" value="1"/>
</dbReference>
<proteinExistence type="predicted"/>
<evidence type="ECO:0000256" key="1">
    <source>
        <dbReference type="ARBA" id="ARBA00022741"/>
    </source>
</evidence>
<dbReference type="Proteomes" id="UP001142372">
    <property type="component" value="Unassembled WGS sequence"/>
</dbReference>
<dbReference type="Pfam" id="PF00005">
    <property type="entry name" value="ABC_tran"/>
    <property type="match status" value="1"/>
</dbReference>
<dbReference type="CDD" id="cd03230">
    <property type="entry name" value="ABC_DR_subfamily_A"/>
    <property type="match status" value="1"/>
</dbReference>
<organism evidence="4 5">
    <name type="scientific">Leifsonia poae</name>
    <dbReference type="NCBI Taxonomy" id="110933"/>
    <lineage>
        <taxon>Bacteria</taxon>
        <taxon>Bacillati</taxon>
        <taxon>Actinomycetota</taxon>
        <taxon>Actinomycetes</taxon>
        <taxon>Micrococcales</taxon>
        <taxon>Microbacteriaceae</taxon>
        <taxon>Leifsonia</taxon>
    </lineage>
</organism>
<reference evidence="4" key="1">
    <citation type="journal article" date="2014" name="Int. J. Syst. Evol. Microbiol.">
        <title>Complete genome sequence of Corynebacterium casei LMG S-19264T (=DSM 44701T), isolated from a smear-ripened cheese.</title>
        <authorList>
            <consortium name="US DOE Joint Genome Institute (JGI-PGF)"/>
            <person name="Walter F."/>
            <person name="Albersmeier A."/>
            <person name="Kalinowski J."/>
            <person name="Ruckert C."/>
        </authorList>
    </citation>
    <scope>NUCLEOTIDE SEQUENCE</scope>
    <source>
        <strain evidence="4">VKM Ac-1401</strain>
    </source>
</reference>
<keyword evidence="1" id="KW-0547">Nucleotide-binding</keyword>
<dbReference type="GO" id="GO:0016887">
    <property type="term" value="F:ATP hydrolysis activity"/>
    <property type="evidence" value="ECO:0007669"/>
    <property type="project" value="InterPro"/>
</dbReference>
<evidence type="ECO:0000256" key="2">
    <source>
        <dbReference type="ARBA" id="ARBA00022840"/>
    </source>
</evidence>
<reference evidence="4" key="2">
    <citation type="submission" date="2023-01" db="EMBL/GenBank/DDBJ databases">
        <authorList>
            <person name="Sun Q."/>
            <person name="Evtushenko L."/>
        </authorList>
    </citation>
    <scope>NUCLEOTIDE SEQUENCE</scope>
    <source>
        <strain evidence="4">VKM Ac-1401</strain>
    </source>
</reference>
<gene>
    <name evidence="4" type="ORF">GCM10017584_20550</name>
</gene>
<keyword evidence="2 4" id="KW-0067">ATP-binding</keyword>
<name>A0A9W6HAD1_9MICO</name>
<dbReference type="GO" id="GO:0005524">
    <property type="term" value="F:ATP binding"/>
    <property type="evidence" value="ECO:0007669"/>
    <property type="project" value="UniProtKB-KW"/>
</dbReference>